<dbReference type="RefSeq" id="WP_109053604.1">
    <property type="nucleotide sequence ID" value="NZ_QDKJ01000004.1"/>
</dbReference>
<keyword evidence="2" id="KW-1185">Reference proteome</keyword>
<dbReference type="Proteomes" id="UP000245138">
    <property type="component" value="Unassembled WGS sequence"/>
</dbReference>
<reference evidence="1 2" key="1">
    <citation type="submission" date="2018-04" db="EMBL/GenBank/DDBJ databases">
        <title>Brenneria corticis sp.nov.</title>
        <authorList>
            <person name="Li Y."/>
        </authorList>
    </citation>
    <scope>NUCLEOTIDE SEQUENCE [LARGE SCALE GENOMIC DNA]</scope>
    <source>
        <strain evidence="1 2">LMG 27715</strain>
    </source>
</reference>
<dbReference type="OrthoDB" id="6004583at2"/>
<gene>
    <name evidence="1" type="ORF">B4923_06825</name>
</gene>
<evidence type="ECO:0000313" key="1">
    <source>
        <dbReference type="EMBL" id="PWC13655.1"/>
    </source>
</evidence>
<comment type="caution">
    <text evidence="1">The sequence shown here is derived from an EMBL/GenBank/DDBJ whole genome shotgun (WGS) entry which is preliminary data.</text>
</comment>
<dbReference type="AlphaFoldDB" id="A0A2U1TW67"/>
<dbReference type="Pfam" id="PF11655">
    <property type="entry name" value="DUF2589"/>
    <property type="match status" value="1"/>
</dbReference>
<name>A0A2U1TW67_9GAMM</name>
<dbReference type="InterPro" id="IPR024510">
    <property type="entry name" value="DUF2589"/>
</dbReference>
<protein>
    <recommendedName>
        <fullName evidence="3">DUF2589 domain-containing protein</fullName>
    </recommendedName>
</protein>
<evidence type="ECO:0000313" key="2">
    <source>
        <dbReference type="Proteomes" id="UP000245138"/>
    </source>
</evidence>
<accession>A0A2U1TW67</accession>
<dbReference type="EMBL" id="QDKJ01000004">
    <property type="protein sequence ID" value="PWC13655.1"/>
    <property type="molecule type" value="Genomic_DNA"/>
</dbReference>
<proteinExistence type="predicted"/>
<organism evidence="1 2">
    <name type="scientific">Brenneria roseae subsp. americana</name>
    <dbReference type="NCBI Taxonomy" id="1508507"/>
    <lineage>
        <taxon>Bacteria</taxon>
        <taxon>Pseudomonadati</taxon>
        <taxon>Pseudomonadota</taxon>
        <taxon>Gammaproteobacteria</taxon>
        <taxon>Enterobacterales</taxon>
        <taxon>Pectobacteriaceae</taxon>
        <taxon>Brenneria</taxon>
    </lineage>
</organism>
<sequence length="223" mass="25395">MAKNNSLSSIITALAKSMAQAQNDVAEAQSLNMLRFFKRKRRRDPNPELSDKENYLPGIFPRRLKIGLPSHRENATDNDVDYYCVPFINLVPLSSVRIEKASAEFEVGLTNIDEFEPEPQNEPDQNNIKLFANDIQDDPEILAHQPSLQIDIGSGILKKNNGLLANIKVELVHQDTPEGVMRMVNELINTSQGYFYTGTKQGKNDREDDLSKWFYKNKKDVKQ</sequence>
<evidence type="ECO:0008006" key="3">
    <source>
        <dbReference type="Google" id="ProtNLM"/>
    </source>
</evidence>